<comment type="caution">
    <text evidence="3">The sequence shown here is derived from an EMBL/GenBank/DDBJ whole genome shotgun (WGS) entry which is preliminary data.</text>
</comment>
<dbReference type="EMBL" id="ADLF01000001">
    <property type="protein sequence ID" value="EKU92800.1"/>
    <property type="molecule type" value="Genomic_DNA"/>
</dbReference>
<feature type="chain" id="PRO_5003927614" description="Lipocalin-like domain-containing protein" evidence="1">
    <location>
        <begin position="21"/>
        <end position="119"/>
    </location>
</feature>
<dbReference type="AlphaFoldDB" id="K9EUF4"/>
<dbReference type="RefSeq" id="WP_009127667.1">
    <property type="nucleotide sequence ID" value="NZ_JH992940.1"/>
</dbReference>
<dbReference type="PATRIC" id="fig|742727.4.peg.461"/>
<protein>
    <recommendedName>
        <fullName evidence="2">Lipocalin-like domain-containing protein</fullName>
    </recommendedName>
</protein>
<dbReference type="InterPro" id="IPR024311">
    <property type="entry name" value="Lipocalin-like"/>
</dbReference>
<dbReference type="Proteomes" id="UP000009872">
    <property type="component" value="Unassembled WGS sequence"/>
</dbReference>
<dbReference type="Pfam" id="PF13648">
    <property type="entry name" value="Lipocalin_4"/>
    <property type="match status" value="1"/>
</dbReference>
<sequence>MKKLTFILVALMATVFSACSSDDDNDSNSLDGTTWVADDEDEIRTLKFQKTTVTLIYQYDANGDGVINAADGQEESTGTYSVDGDKITIKEGKVTSQGTISGNKMVLSADGDSVTYYKK</sequence>
<dbReference type="PROSITE" id="PS51257">
    <property type="entry name" value="PROKAR_LIPOPROTEIN"/>
    <property type="match status" value="1"/>
</dbReference>
<name>K9EUF4_9BACE</name>
<keyword evidence="4" id="KW-1185">Reference proteome</keyword>
<evidence type="ECO:0000259" key="2">
    <source>
        <dbReference type="Pfam" id="PF13648"/>
    </source>
</evidence>
<proteinExistence type="predicted"/>
<reference evidence="3 4" key="1">
    <citation type="submission" date="2012-09" db="EMBL/GenBank/DDBJ databases">
        <title>The Genome Sequence of Bacteroides oleiciplenus YIT 12058.</title>
        <authorList>
            <consortium name="The Broad Institute Genome Sequencing Platform"/>
            <person name="Earl A."/>
            <person name="Ward D."/>
            <person name="Feldgarden M."/>
            <person name="Gevers D."/>
            <person name="Morotomi M."/>
            <person name="Walker B."/>
            <person name="Young S.K."/>
            <person name="Zeng Q."/>
            <person name="Gargeya S."/>
            <person name="Fitzgerald M."/>
            <person name="Haas B."/>
            <person name="Abouelleil A."/>
            <person name="Alvarado L."/>
            <person name="Arachchi H.M."/>
            <person name="Berlin A.M."/>
            <person name="Chapman S.B."/>
            <person name="Goldberg J."/>
            <person name="Griggs A."/>
            <person name="Gujja S."/>
            <person name="Hansen M."/>
            <person name="Howarth C."/>
            <person name="Imamovic A."/>
            <person name="Larimer J."/>
            <person name="McCowen C."/>
            <person name="Montmayeur A."/>
            <person name="Murphy C."/>
            <person name="Neiman D."/>
            <person name="Pearson M."/>
            <person name="Priest M."/>
            <person name="Roberts A."/>
            <person name="Saif S."/>
            <person name="Shea T."/>
            <person name="Sisk P."/>
            <person name="Sykes S."/>
            <person name="Wortman J."/>
            <person name="Nusbaum C."/>
            <person name="Birren B."/>
        </authorList>
    </citation>
    <scope>NUCLEOTIDE SEQUENCE [LARGE SCALE GENOMIC DNA]</scope>
    <source>
        <strain evidence="3 4">YIT 12058</strain>
    </source>
</reference>
<feature type="domain" description="Lipocalin-like" evidence="2">
    <location>
        <begin position="32"/>
        <end position="107"/>
    </location>
</feature>
<evidence type="ECO:0000313" key="4">
    <source>
        <dbReference type="Proteomes" id="UP000009872"/>
    </source>
</evidence>
<feature type="signal peptide" evidence="1">
    <location>
        <begin position="1"/>
        <end position="20"/>
    </location>
</feature>
<keyword evidence="1" id="KW-0732">Signal</keyword>
<evidence type="ECO:0000313" key="3">
    <source>
        <dbReference type="EMBL" id="EKU92800.1"/>
    </source>
</evidence>
<gene>
    <name evidence="3" type="ORF">HMPREF9447_00457</name>
</gene>
<organism evidence="3 4">
    <name type="scientific">Bacteroides oleiciplenus YIT 12058</name>
    <dbReference type="NCBI Taxonomy" id="742727"/>
    <lineage>
        <taxon>Bacteria</taxon>
        <taxon>Pseudomonadati</taxon>
        <taxon>Bacteroidota</taxon>
        <taxon>Bacteroidia</taxon>
        <taxon>Bacteroidales</taxon>
        <taxon>Bacteroidaceae</taxon>
        <taxon>Bacteroides</taxon>
    </lineage>
</organism>
<evidence type="ECO:0000256" key="1">
    <source>
        <dbReference type="SAM" id="SignalP"/>
    </source>
</evidence>
<dbReference type="HOGENOM" id="CLU_150017_0_0_10"/>
<accession>K9EUF4</accession>